<proteinExistence type="predicted"/>
<evidence type="ECO:0000256" key="4">
    <source>
        <dbReference type="ARBA" id="ARBA00023136"/>
    </source>
</evidence>
<organism evidence="7">
    <name type="scientific">uncultured Solirubrobacteraceae bacterium</name>
    <dbReference type="NCBI Taxonomy" id="1162706"/>
    <lineage>
        <taxon>Bacteria</taxon>
        <taxon>Bacillati</taxon>
        <taxon>Actinomycetota</taxon>
        <taxon>Thermoleophilia</taxon>
        <taxon>Solirubrobacterales</taxon>
        <taxon>Solirubrobacteraceae</taxon>
        <taxon>environmental samples</taxon>
    </lineage>
</organism>
<keyword evidence="3 5" id="KW-1133">Transmembrane helix</keyword>
<dbReference type="Pfam" id="PF07584">
    <property type="entry name" value="BatA"/>
    <property type="match status" value="1"/>
</dbReference>
<dbReference type="AlphaFoldDB" id="A0A6J4RM67"/>
<feature type="transmembrane region" description="Helical" evidence="5">
    <location>
        <begin position="6"/>
        <end position="25"/>
    </location>
</feature>
<dbReference type="InterPro" id="IPR002035">
    <property type="entry name" value="VWF_A"/>
</dbReference>
<keyword evidence="2 5" id="KW-0812">Transmembrane</keyword>
<sequence>MSFASPVFLLGLLLVPLLLGLYVLSRRRRSRYALRFPAAGTVAAIVPRPSPLRHLPPALFALALAGLITALARPQATVAVPVEQASVMLVTDASGSMSAQDVAPSRLDAARSAAMELLDAVPEELRIGVVGFSDSADTVQPPTDDRDAVRATLDGLVADGGTATGDALRAALEALQAEAPEEGEAPPPSAIILLTDGKRTVGSDPVRVAELARELKIPVNTVALGTADGTITTPSGVLSVPPDPEAMREVARISGGEFSETADADQLAAVYERLGSQIGTEDEEREVTAGFAGGSLLLLAAAVALSVRRFGRIP</sequence>
<reference evidence="7" key="1">
    <citation type="submission" date="2020-02" db="EMBL/GenBank/DDBJ databases">
        <authorList>
            <person name="Meier V. D."/>
        </authorList>
    </citation>
    <scope>NUCLEOTIDE SEQUENCE</scope>
    <source>
        <strain evidence="7">AVDCRST_MAG13</strain>
    </source>
</reference>
<accession>A0A6J4RM67</accession>
<dbReference type="SMART" id="SM00327">
    <property type="entry name" value="VWA"/>
    <property type="match status" value="1"/>
</dbReference>
<dbReference type="Gene3D" id="3.40.50.410">
    <property type="entry name" value="von Willebrand factor, type A domain"/>
    <property type="match status" value="1"/>
</dbReference>
<dbReference type="PANTHER" id="PTHR22550:SF5">
    <property type="entry name" value="LEUCINE ZIPPER PROTEIN 4"/>
    <property type="match status" value="1"/>
</dbReference>
<dbReference type="EMBL" id="CADCVO010000105">
    <property type="protein sequence ID" value="CAA9474591.1"/>
    <property type="molecule type" value="Genomic_DNA"/>
</dbReference>
<evidence type="ECO:0000256" key="5">
    <source>
        <dbReference type="SAM" id="Phobius"/>
    </source>
</evidence>
<gene>
    <name evidence="7" type="ORF">AVDCRST_MAG13-722</name>
</gene>
<dbReference type="InterPro" id="IPR036465">
    <property type="entry name" value="vWFA_dom_sf"/>
</dbReference>
<dbReference type="SUPFAM" id="SSF53300">
    <property type="entry name" value="vWA-like"/>
    <property type="match status" value="1"/>
</dbReference>
<dbReference type="InterPro" id="IPR050768">
    <property type="entry name" value="UPF0353/GerABKA_families"/>
</dbReference>
<dbReference type="PROSITE" id="PS50234">
    <property type="entry name" value="VWFA"/>
    <property type="match status" value="1"/>
</dbReference>
<evidence type="ECO:0000259" key="6">
    <source>
        <dbReference type="PROSITE" id="PS50234"/>
    </source>
</evidence>
<protein>
    <recommendedName>
        <fullName evidence="6">VWFA domain-containing protein</fullName>
    </recommendedName>
</protein>
<name>A0A6J4RM67_9ACTN</name>
<keyword evidence="4 5" id="KW-0472">Membrane</keyword>
<dbReference type="InterPro" id="IPR024163">
    <property type="entry name" value="Aerotolerance_reg_N"/>
</dbReference>
<dbReference type="Pfam" id="PF13519">
    <property type="entry name" value="VWA_2"/>
    <property type="match status" value="1"/>
</dbReference>
<feature type="domain" description="VWFA" evidence="6">
    <location>
        <begin position="86"/>
        <end position="274"/>
    </location>
</feature>
<evidence type="ECO:0000256" key="1">
    <source>
        <dbReference type="ARBA" id="ARBA00022475"/>
    </source>
</evidence>
<keyword evidence="1" id="KW-1003">Cell membrane</keyword>
<evidence type="ECO:0000256" key="2">
    <source>
        <dbReference type="ARBA" id="ARBA00022692"/>
    </source>
</evidence>
<evidence type="ECO:0000256" key="3">
    <source>
        <dbReference type="ARBA" id="ARBA00022989"/>
    </source>
</evidence>
<dbReference type="PANTHER" id="PTHR22550">
    <property type="entry name" value="SPORE GERMINATION PROTEIN"/>
    <property type="match status" value="1"/>
</dbReference>
<evidence type="ECO:0000313" key="7">
    <source>
        <dbReference type="EMBL" id="CAA9474591.1"/>
    </source>
</evidence>